<organism evidence="3 4">
    <name type="scientific">Cylicocyclus nassatus</name>
    <name type="common">Nematode worm</name>
    <dbReference type="NCBI Taxonomy" id="53992"/>
    <lineage>
        <taxon>Eukaryota</taxon>
        <taxon>Metazoa</taxon>
        <taxon>Ecdysozoa</taxon>
        <taxon>Nematoda</taxon>
        <taxon>Chromadorea</taxon>
        <taxon>Rhabditida</taxon>
        <taxon>Rhabditina</taxon>
        <taxon>Rhabditomorpha</taxon>
        <taxon>Strongyloidea</taxon>
        <taxon>Strongylidae</taxon>
        <taxon>Cylicocyclus</taxon>
    </lineage>
</organism>
<keyword evidence="1" id="KW-0472">Membrane</keyword>
<dbReference type="EMBL" id="CATQJL010000224">
    <property type="protein sequence ID" value="CAJ0600611.1"/>
    <property type="molecule type" value="Genomic_DNA"/>
</dbReference>
<reference evidence="3" key="1">
    <citation type="submission" date="2023-07" db="EMBL/GenBank/DDBJ databases">
        <authorList>
            <consortium name="CYATHOMIX"/>
        </authorList>
    </citation>
    <scope>NUCLEOTIDE SEQUENCE</scope>
    <source>
        <strain evidence="3">N/A</strain>
    </source>
</reference>
<comment type="caution">
    <text evidence="3">The sequence shown here is derived from an EMBL/GenBank/DDBJ whole genome shotgun (WGS) entry which is preliminary data.</text>
</comment>
<keyword evidence="4" id="KW-1185">Reference proteome</keyword>
<dbReference type="EMBL" id="CATQJL010000224">
    <property type="protein sequence ID" value="CAJ0600653.1"/>
    <property type="molecule type" value="Genomic_DNA"/>
</dbReference>
<name>A0AA36GYZ4_CYLNA</name>
<protein>
    <submittedName>
        <fullName evidence="3">Uncharacterized protein</fullName>
    </submittedName>
</protein>
<keyword evidence="1" id="KW-0812">Transmembrane</keyword>
<feature type="transmembrane region" description="Helical" evidence="1">
    <location>
        <begin position="56"/>
        <end position="75"/>
    </location>
</feature>
<evidence type="ECO:0000256" key="1">
    <source>
        <dbReference type="SAM" id="Phobius"/>
    </source>
</evidence>
<evidence type="ECO:0000313" key="3">
    <source>
        <dbReference type="EMBL" id="CAJ0600653.1"/>
    </source>
</evidence>
<dbReference type="Proteomes" id="UP001176961">
    <property type="component" value="Unassembled WGS sequence"/>
</dbReference>
<evidence type="ECO:0000313" key="2">
    <source>
        <dbReference type="EMBL" id="CAJ0600611.1"/>
    </source>
</evidence>
<accession>A0AA36GYZ4</accession>
<keyword evidence="1" id="KW-1133">Transmembrane helix</keyword>
<evidence type="ECO:0000313" key="4">
    <source>
        <dbReference type="Proteomes" id="UP001176961"/>
    </source>
</evidence>
<dbReference type="AlphaFoldDB" id="A0AA36GYZ4"/>
<gene>
    <name evidence="2" type="ORF">CYNAS_LOCUS12594</name>
    <name evidence="3" type="ORF">CYNAS_LOCUS12636</name>
</gene>
<proteinExistence type="predicted"/>
<sequence length="105" mass="12342">MKLYVGEKVAESRVVTNSTAKLNITVPKFETQGIFVEYTVNHPRGMWSSEDLALCFFYVFTLLLGLCALLCTLYMHRQLRQLERRFKQHQKLMDARREPISIKML</sequence>